<accession>A0ABY4F316</accession>
<proteinExistence type="predicted"/>
<evidence type="ECO:0000313" key="1">
    <source>
        <dbReference type="EMBL" id="UOQ50264.1"/>
    </source>
</evidence>
<protein>
    <submittedName>
        <fullName evidence="1">Uncharacterized protein</fullName>
    </submittedName>
</protein>
<evidence type="ECO:0000313" key="2">
    <source>
        <dbReference type="Proteomes" id="UP000831782"/>
    </source>
</evidence>
<organism evidence="1 2">
    <name type="scientific">Gracilibacillus caseinilyticus</name>
    <dbReference type="NCBI Taxonomy" id="2932256"/>
    <lineage>
        <taxon>Bacteria</taxon>
        <taxon>Bacillati</taxon>
        <taxon>Bacillota</taxon>
        <taxon>Bacilli</taxon>
        <taxon>Bacillales</taxon>
        <taxon>Bacillaceae</taxon>
        <taxon>Gracilibacillus</taxon>
    </lineage>
</organism>
<reference evidence="1 2" key="1">
    <citation type="submission" date="2022-04" db="EMBL/GenBank/DDBJ databases">
        <title>Gracilibacillus sp. isolated from saltern.</title>
        <authorList>
            <person name="Won M."/>
            <person name="Lee C.-M."/>
            <person name="Woen H.-Y."/>
            <person name="Kwon S.-W."/>
        </authorList>
    </citation>
    <scope>NUCLEOTIDE SEQUENCE [LARGE SCALE GENOMIC DNA]</scope>
    <source>
        <strain evidence="1 2">SSWR10-1</strain>
    </source>
</reference>
<sequence>MLDWFPSGKASVIYRNWTSSVWTGCWGGLFKVHGGCSDEPDYFDGFATSNGCLWLIAVVDKFPFSGFWMRG</sequence>
<name>A0ABY4F316_9BACI</name>
<dbReference type="EMBL" id="CP095072">
    <property type="protein sequence ID" value="UOQ50264.1"/>
    <property type="molecule type" value="Genomic_DNA"/>
</dbReference>
<dbReference type="Proteomes" id="UP000831782">
    <property type="component" value="Chromosome"/>
</dbReference>
<gene>
    <name evidence="1" type="ORF">MUN88_09500</name>
</gene>
<keyword evidence="2" id="KW-1185">Reference proteome</keyword>
<dbReference type="RefSeq" id="WP_244723708.1">
    <property type="nucleotide sequence ID" value="NZ_CP095072.1"/>
</dbReference>